<dbReference type="EMBL" id="AONQ01000081">
    <property type="protein sequence ID" value="EME68127.1"/>
    <property type="molecule type" value="Genomic_DNA"/>
</dbReference>
<gene>
    <name evidence="3" type="ORF">H261_20028</name>
</gene>
<name>M2ZLJ4_9PROT</name>
<dbReference type="PANTHER" id="PTHR35901">
    <property type="entry name" value="RIBONUCLEASE VAPC3"/>
    <property type="match status" value="1"/>
</dbReference>
<reference evidence="3 4" key="1">
    <citation type="journal article" date="2014" name="Genome Announc.">
        <title>Draft Genome Sequence of Magnetospirillum sp. Strain SO-1, a Freshwater Magnetotactic Bacterium Isolated from the Ol'khovka River, Russia.</title>
        <authorList>
            <person name="Grouzdev D.S."/>
            <person name="Dziuba M.V."/>
            <person name="Sukhacheva M.S."/>
            <person name="Mardanov A.V."/>
            <person name="Beletskiy A.V."/>
            <person name="Kuznetsov B.B."/>
            <person name="Skryabin K.G."/>
        </authorList>
    </citation>
    <scope>NUCLEOTIDE SEQUENCE [LARGE SCALE GENOMIC DNA]</scope>
    <source>
        <strain evidence="3 4">SO-1</strain>
    </source>
</reference>
<dbReference type="eggNOG" id="COG4113">
    <property type="taxonomic scope" value="Bacteria"/>
</dbReference>
<dbReference type="RefSeq" id="WP_008621145.1">
    <property type="nucleotide sequence ID" value="NZ_AONQ01000081.1"/>
</dbReference>
<keyword evidence="1" id="KW-0460">Magnesium</keyword>
<dbReference type="CDD" id="cd09873">
    <property type="entry name" value="PIN_Pae0151-like"/>
    <property type="match status" value="1"/>
</dbReference>
<keyword evidence="4" id="KW-1185">Reference proteome</keyword>
<dbReference type="InterPro" id="IPR051619">
    <property type="entry name" value="TypeII_TA_RNase_PINc/VapC"/>
</dbReference>
<dbReference type="InterPro" id="IPR002716">
    <property type="entry name" value="PIN_dom"/>
</dbReference>
<evidence type="ECO:0000313" key="3">
    <source>
        <dbReference type="EMBL" id="EME68127.1"/>
    </source>
</evidence>
<evidence type="ECO:0000256" key="1">
    <source>
        <dbReference type="ARBA" id="ARBA00022842"/>
    </source>
</evidence>
<sequence length="136" mass="15389">MPFALDASITACWVFHDEDHPHADLALQRLRTDEAVAPSIWWFEVRNILIVNERRKRLTEADSIVFLRDLSRLGITLDRSPQESEVLRLARLHRLSVYDAAYLELAQRNGIALATLDADLIRAARAEAMILIGEGG</sequence>
<comment type="caution">
    <text evidence="3">The sequence shown here is derived from an EMBL/GenBank/DDBJ whole genome shotgun (WGS) entry which is preliminary data.</text>
</comment>
<dbReference type="Proteomes" id="UP000011744">
    <property type="component" value="Unassembled WGS sequence"/>
</dbReference>
<dbReference type="InterPro" id="IPR029060">
    <property type="entry name" value="PIN-like_dom_sf"/>
</dbReference>
<protein>
    <submittedName>
        <fullName evidence="3">Twitching motility protein PilT</fullName>
    </submittedName>
</protein>
<dbReference type="OrthoDB" id="9798446at2"/>
<dbReference type="SUPFAM" id="SSF88723">
    <property type="entry name" value="PIN domain-like"/>
    <property type="match status" value="1"/>
</dbReference>
<feature type="domain" description="PIN" evidence="2">
    <location>
        <begin position="5"/>
        <end position="125"/>
    </location>
</feature>
<dbReference type="InterPro" id="IPR044153">
    <property type="entry name" value="PIN_Pae0151-like"/>
</dbReference>
<accession>M2ZLJ4</accession>
<dbReference type="PANTHER" id="PTHR35901:SF1">
    <property type="entry name" value="EXONUCLEASE VAPC9"/>
    <property type="match status" value="1"/>
</dbReference>
<proteinExistence type="predicted"/>
<organism evidence="3 4">
    <name type="scientific">Paramagnetospirillum caucaseum</name>
    <dbReference type="NCBI Taxonomy" id="1244869"/>
    <lineage>
        <taxon>Bacteria</taxon>
        <taxon>Pseudomonadati</taxon>
        <taxon>Pseudomonadota</taxon>
        <taxon>Alphaproteobacteria</taxon>
        <taxon>Rhodospirillales</taxon>
        <taxon>Magnetospirillaceae</taxon>
        <taxon>Paramagnetospirillum</taxon>
    </lineage>
</organism>
<evidence type="ECO:0000313" key="4">
    <source>
        <dbReference type="Proteomes" id="UP000011744"/>
    </source>
</evidence>
<dbReference type="STRING" id="1244869.H261_20028"/>
<dbReference type="Gene3D" id="3.40.50.1010">
    <property type="entry name" value="5'-nuclease"/>
    <property type="match status" value="1"/>
</dbReference>
<evidence type="ECO:0000259" key="2">
    <source>
        <dbReference type="Pfam" id="PF01850"/>
    </source>
</evidence>
<dbReference type="Pfam" id="PF01850">
    <property type="entry name" value="PIN"/>
    <property type="match status" value="1"/>
</dbReference>
<dbReference type="AlphaFoldDB" id="M2ZLJ4"/>
<dbReference type="PATRIC" id="fig|1244869.3.peg.3986"/>